<feature type="non-terminal residue" evidence="1">
    <location>
        <position position="1271"/>
    </location>
</feature>
<dbReference type="Pfam" id="PF13604">
    <property type="entry name" value="AAA_30"/>
    <property type="match status" value="1"/>
</dbReference>
<reference evidence="1" key="1">
    <citation type="submission" date="2023-10" db="EMBL/GenBank/DDBJ databases">
        <authorList>
            <person name="Chen Y."/>
            <person name="Shah S."/>
            <person name="Dougan E. K."/>
            <person name="Thang M."/>
            <person name="Chan C."/>
        </authorList>
    </citation>
    <scope>NUCLEOTIDE SEQUENCE [LARGE SCALE GENOMIC DNA]</scope>
</reference>
<protein>
    <recommendedName>
        <fullName evidence="3">DNA helicase</fullName>
    </recommendedName>
</protein>
<keyword evidence="2" id="KW-1185">Reference proteome</keyword>
<name>A0ABN9Y5Y7_9DINO</name>
<proteinExistence type="predicted"/>
<dbReference type="EMBL" id="CAUYUJ010021691">
    <property type="protein sequence ID" value="CAK0906440.1"/>
    <property type="molecule type" value="Genomic_DNA"/>
</dbReference>
<organism evidence="1 2">
    <name type="scientific">Prorocentrum cordatum</name>
    <dbReference type="NCBI Taxonomy" id="2364126"/>
    <lineage>
        <taxon>Eukaryota</taxon>
        <taxon>Sar</taxon>
        <taxon>Alveolata</taxon>
        <taxon>Dinophyceae</taxon>
        <taxon>Prorocentrales</taxon>
        <taxon>Prorocentraceae</taxon>
        <taxon>Prorocentrum</taxon>
    </lineage>
</organism>
<dbReference type="SUPFAM" id="SSF52540">
    <property type="entry name" value="P-loop containing nucleoside triphosphate hydrolases"/>
    <property type="match status" value="1"/>
</dbReference>
<gene>
    <name evidence="1" type="ORF">PCOR1329_LOCUS81752</name>
</gene>
<comment type="caution">
    <text evidence="1">The sequence shown here is derived from an EMBL/GenBank/DDBJ whole genome shotgun (WGS) entry which is preliminary data.</text>
</comment>
<dbReference type="InterPro" id="IPR027417">
    <property type="entry name" value="P-loop_NTPase"/>
</dbReference>
<dbReference type="Proteomes" id="UP001189429">
    <property type="component" value="Unassembled WGS sequence"/>
</dbReference>
<accession>A0ABN9Y5Y7</accession>
<sequence>MSCRKRPAAALSALPRIDDVGRHAQAVRDIVTDHPDWGYRRVGARLGELLHVTLEESDYRQVLRLQKAEPVASAAYRNGWPDFSGNVRDYVDSIQELVASHPELGYWSIGRRLEQKLCVRLSIANLKVIDRIMQELSEGRAAVGAPQLEEFIGNVRDHAADFCGNVRDHVDSIQELVASHPECSYWSIGRMLEQKLCVRLSMANLKVIDRIMQELSQGRAAVGAPQLEEFIGNVRDHADSIRALVAAHPGMGYWGISKEFEKHIRLRLSPAHMQTVRRIVDGISQARAAPSTQRDTDNYEVASADVRDHAATIMELTTRHPTMEYHGIAVELEKVLGVELSQSQKEGISSVMAEISIDLVTDDEAMPEESEVGDIFSGSVRDHVGSIKELMASHPDDGYRSIGSMLGQRLGVKLSTAHLQVIYRIMKELSEGRAVEPDWGEFSGDVRHHVDSIRALVALHPGLGYKGIAHELGQHIRQNLSQAHVKVIKRIVDGISRGRAVSQRALSDCAEGAVDVRDHVETIEELMMQDPSLDYQGIARQLEDKLQVQLSDGLKQAICGLMAQIGIHLLADDKSAPEPLDIEAFNGDVREHVDAIRDLVAYHPDSGCKVIGSVMGEQLGVRLQYAHLQVVHRVMTELAEGRAAVGVAIRQQPERQNYLVFTGNLRGHSGAIRELLTLHPTAGRGFILRELGFLIGRPCGSFLSYLRVHKLADGDHNRVIERRGRGDDSRVAVGVRYAFEMQDNFIGQFCTMMFPHGAPGTFVPPLDSDPELIPFTKHYLKAVKYLRHLVCLKGTRPACEQSIRRQVQAMLPREAGDAEEVYDARVLSKMQSTRWVGFATEANRIADLCDASVESIGNRLHEYSWEPFDSWPWRPPRDSDSEDAPVRPGVQLFHPLRCADDAEGAHGKPFHCVDAALEYLEDVVGADLRIRVSLGRALSFRARLHAAHVYFNHMQFCFDHPEAIPPDVRRRADCLLPDRQNRYYEQCKKEWRRCQAHARPRITWSADQQEVLKVVDGVLSRADANIVQQQFYYVNGGPGSGKTEVLCEAARRAADAGLQVLILGPTGTLVHTYKTKVQHDNINVETIHSAWHIYRRADTVVDYAPPSRLRTYDLFIIAEASQIEDDVAVRLHNGFRELPQRPTIFFAADFQQLNPLGSSSAMRTWITVMTTISLFTIHRTNDDRLLSFLRNVRVMQPSKAVIRAFFAGRTWDSISLEQAVRRGMHLGAIRDEPFHWLTVTNEGAEAVNLACLSACGYDKPENLSPLCGDLK</sequence>
<evidence type="ECO:0000313" key="1">
    <source>
        <dbReference type="EMBL" id="CAK0906440.1"/>
    </source>
</evidence>
<dbReference type="Gene3D" id="3.40.50.300">
    <property type="entry name" value="P-loop containing nucleotide triphosphate hydrolases"/>
    <property type="match status" value="1"/>
</dbReference>
<evidence type="ECO:0000313" key="2">
    <source>
        <dbReference type="Proteomes" id="UP001189429"/>
    </source>
</evidence>
<evidence type="ECO:0008006" key="3">
    <source>
        <dbReference type="Google" id="ProtNLM"/>
    </source>
</evidence>